<gene>
    <name evidence="2" type="ORF">BACVE_003775</name>
</gene>
<reference evidence="3" key="1">
    <citation type="submission" date="2020-10" db="EMBL/GenBank/DDBJ databases">
        <title>Complete genome sequence of Bacillus velezensis NST6.</title>
        <authorList>
            <person name="Choi J."/>
        </authorList>
    </citation>
    <scope>NUCLEOTIDE SEQUENCE [LARGE SCALE GENOMIC DNA]</scope>
    <source>
        <strain evidence="3">NST6</strain>
    </source>
</reference>
<feature type="transmembrane region" description="Helical" evidence="1">
    <location>
        <begin position="70"/>
        <end position="88"/>
    </location>
</feature>
<evidence type="ECO:0000256" key="1">
    <source>
        <dbReference type="SAM" id="Phobius"/>
    </source>
</evidence>
<name>A0A410L399_BACVE</name>
<dbReference type="EMBL" id="CP063687">
    <property type="protein sequence ID" value="QOY28734.1"/>
    <property type="molecule type" value="Genomic_DNA"/>
</dbReference>
<dbReference type="Proteomes" id="UP000587477">
    <property type="component" value="Chromosome"/>
</dbReference>
<evidence type="ECO:0000313" key="2">
    <source>
        <dbReference type="EMBL" id="QOY28734.1"/>
    </source>
</evidence>
<evidence type="ECO:0000313" key="3">
    <source>
        <dbReference type="Proteomes" id="UP000587477"/>
    </source>
</evidence>
<accession>A0A410L399</accession>
<keyword evidence="1" id="KW-0812">Transmembrane</keyword>
<dbReference type="RefSeq" id="WP_017417952.1">
    <property type="nucleotide sequence ID" value="NZ_AP024501.1"/>
</dbReference>
<protein>
    <submittedName>
        <fullName evidence="2">Uncharacterized protein</fullName>
    </submittedName>
</protein>
<dbReference type="AlphaFoldDB" id="A0A410L399"/>
<feature type="transmembrane region" description="Helical" evidence="1">
    <location>
        <begin position="47"/>
        <end position="64"/>
    </location>
</feature>
<organism evidence="2 3">
    <name type="scientific">Bacillus velezensis</name>
    <dbReference type="NCBI Taxonomy" id="492670"/>
    <lineage>
        <taxon>Bacteria</taxon>
        <taxon>Bacillati</taxon>
        <taxon>Bacillota</taxon>
        <taxon>Bacilli</taxon>
        <taxon>Bacillales</taxon>
        <taxon>Bacillaceae</taxon>
        <taxon>Bacillus</taxon>
        <taxon>Bacillus amyloliquefaciens group</taxon>
    </lineage>
</organism>
<keyword evidence="1" id="KW-0472">Membrane</keyword>
<sequence>MNNMLYRKVKETEDKMKEKCYELKDKIDQFISHAKYKIHCKRKLDRAGNYISIAIGLFILTASWLTATQWLLWIGAASILSNACLLIIKPVKN</sequence>
<proteinExistence type="predicted"/>
<dbReference type="KEGG" id="bmp:NG74_01954"/>
<keyword evidence="1" id="KW-1133">Transmembrane helix</keyword>